<dbReference type="KEGG" id="maga:Mag101_01685"/>
<evidence type="ECO:0000313" key="3">
    <source>
        <dbReference type="Proteomes" id="UP000188219"/>
    </source>
</evidence>
<feature type="domain" description="AB hydrolase-1" evidence="1">
    <location>
        <begin position="50"/>
        <end position="268"/>
    </location>
</feature>
<dbReference type="Proteomes" id="UP000188219">
    <property type="component" value="Chromosome"/>
</dbReference>
<organism evidence="2 3">
    <name type="scientific">Microbulbifer agarilyticus</name>
    <dbReference type="NCBI Taxonomy" id="260552"/>
    <lineage>
        <taxon>Bacteria</taxon>
        <taxon>Pseudomonadati</taxon>
        <taxon>Pseudomonadota</taxon>
        <taxon>Gammaproteobacteria</taxon>
        <taxon>Cellvibrionales</taxon>
        <taxon>Microbulbiferaceae</taxon>
        <taxon>Microbulbifer</taxon>
    </lineage>
</organism>
<reference evidence="2" key="1">
    <citation type="submission" date="2017-02" db="EMBL/GenBank/DDBJ databases">
        <title>Genome of Microbulbifer agarilyticus GP101.</title>
        <authorList>
            <person name="Jung J."/>
            <person name="Bae S.S."/>
            <person name="Baek K."/>
        </authorList>
    </citation>
    <scope>NUCLEOTIDE SEQUENCE [LARGE SCALE GENOMIC DNA]</scope>
    <source>
        <strain evidence="2">GP101</strain>
    </source>
</reference>
<gene>
    <name evidence="2" type="ORF">Mag101_01685</name>
</gene>
<name>A0A1Q2M1T3_9GAMM</name>
<evidence type="ECO:0000313" key="2">
    <source>
        <dbReference type="EMBL" id="AQQ66498.1"/>
    </source>
</evidence>
<dbReference type="InterPro" id="IPR017208">
    <property type="entry name" value="UCP037442_abhydr"/>
</dbReference>
<dbReference type="PIRSF" id="PIRSF037442">
    <property type="entry name" value="UCP037442_abhydr"/>
    <property type="match status" value="1"/>
</dbReference>
<dbReference type="Pfam" id="PF12697">
    <property type="entry name" value="Abhydrolase_6"/>
    <property type="match status" value="1"/>
</dbReference>
<dbReference type="STRING" id="260552.Mag101_01685"/>
<proteinExistence type="predicted"/>
<protein>
    <recommendedName>
        <fullName evidence="1">AB hydrolase-1 domain-containing protein</fullName>
    </recommendedName>
</protein>
<dbReference type="InterPro" id="IPR000073">
    <property type="entry name" value="AB_hydrolase_1"/>
</dbReference>
<dbReference type="EMBL" id="CP019650">
    <property type="protein sequence ID" value="AQQ66498.1"/>
    <property type="molecule type" value="Genomic_DNA"/>
</dbReference>
<evidence type="ECO:0000259" key="1">
    <source>
        <dbReference type="Pfam" id="PF12697"/>
    </source>
</evidence>
<dbReference type="Gene3D" id="3.40.50.1820">
    <property type="entry name" value="alpha/beta hydrolase"/>
    <property type="match status" value="1"/>
</dbReference>
<accession>A0A1Q2M1T3</accession>
<sequence>MSVQPHTINLPFHGFNVPLTLCSPPNQSHARPLVLVAPALGVPAIKYQQLLTTLGERGYQTAIYEMPGTGKSTPHPRRGNDYGYSDLVFELIPEVLQALKSTLGHGPALMLGHSIGGQTMTLAARAGLTGDARVVSVAAGHLDCRSWRGPTRLAIMGAALAAHTSTRLLGYFPGRQMRFGGREAATLMRDWGNGILRGRFAPEARIPKQATLAHRPLHLCIKGDPFAPVGATRRLAALVQGEVREVAPTFPHGNPHLSWIKNPEPVVEIIEQWIEGDSAPDVIQA</sequence>
<keyword evidence="3" id="KW-1185">Reference proteome</keyword>
<dbReference type="SUPFAM" id="SSF53474">
    <property type="entry name" value="alpha/beta-Hydrolases"/>
    <property type="match status" value="1"/>
</dbReference>
<dbReference type="AlphaFoldDB" id="A0A1Q2M1T3"/>
<dbReference type="InterPro" id="IPR029058">
    <property type="entry name" value="AB_hydrolase_fold"/>
</dbReference>